<organism evidence="5 6">
    <name type="scientific">Flavobacterium limi</name>
    <dbReference type="NCBI Taxonomy" id="2045105"/>
    <lineage>
        <taxon>Bacteria</taxon>
        <taxon>Pseudomonadati</taxon>
        <taxon>Bacteroidota</taxon>
        <taxon>Flavobacteriia</taxon>
        <taxon>Flavobacteriales</taxon>
        <taxon>Flavobacteriaceae</taxon>
        <taxon>Flavobacterium</taxon>
    </lineage>
</organism>
<evidence type="ECO:0000313" key="5">
    <source>
        <dbReference type="EMBL" id="GGF30476.1"/>
    </source>
</evidence>
<dbReference type="Pfam" id="PF13385">
    <property type="entry name" value="Laminin_G_3"/>
    <property type="match status" value="1"/>
</dbReference>
<dbReference type="InterPro" id="IPR013783">
    <property type="entry name" value="Ig-like_fold"/>
</dbReference>
<dbReference type="InterPro" id="IPR006558">
    <property type="entry name" value="LamG-like"/>
</dbReference>
<evidence type="ECO:0000256" key="3">
    <source>
        <dbReference type="SAM" id="MobiDB-lite"/>
    </source>
</evidence>
<keyword evidence="2" id="KW-1015">Disulfide bond</keyword>
<evidence type="ECO:0000256" key="2">
    <source>
        <dbReference type="ARBA" id="ARBA00023157"/>
    </source>
</evidence>
<evidence type="ECO:0000259" key="4">
    <source>
        <dbReference type="SMART" id="SM00560"/>
    </source>
</evidence>
<dbReference type="NCBIfam" id="NF033708">
    <property type="entry name" value="T9SS_Cterm_ChiA"/>
    <property type="match status" value="1"/>
</dbReference>
<protein>
    <recommendedName>
        <fullName evidence="4">LamG-like jellyroll fold domain-containing protein</fullName>
    </recommendedName>
</protein>
<evidence type="ECO:0000313" key="6">
    <source>
        <dbReference type="Proteomes" id="UP000655016"/>
    </source>
</evidence>
<name>A0ABQ1UZQ9_9FLAO</name>
<sequence length="1631" mass="174150">MKNIYTTVGLFLIFVYSFGQSASNYTFTAIQGNYISLTGVAGVTDTSIPATADEGVSNAITLPFTFTFAGTAYTSIKVSPNGWIYLGAATPAESNDNTQANAESRKPILFPLWDNLKCNVAPRYVTTGIAPHRRFKVEWIQQSWNNGVAGDVISFQVWLFETTNVVEYLYNQGAVAANTASSGGASIGIYDGSSRYLTLNNSSGTPIAQSDVFTTNISSKPATGQIYRFSPPVAEGLEANNYCFSASSRTYDNLLSTTDVPNLAASSDDALSSSVALPFTFNFAGSFYSNIRVSSNGWITFASPSITASQNYTNNISNANLIRPALFALWDDIELTVIPKYTTSGTAPNRIFKIEFSKQKWDYAGPTDAISFQIWLYEKSNIIEYIYKQGAGALRNPSATIGIYDAAGKYLLLNNTSASPTTTSSSFIFTLNSKPATGQVYRFTPPPSISYPGNAFISIGTVAVTQNGATGGTYSATPPGLSFVSTSTGEVNLTGSLGGTYTISYNVGGCVTATTEMTIFPLLPQPVGTVGIASCASASDGSITITNMNNSVRFVAADNDYIDLGSQMMSNRGAFTMGGWIKFKASDITGRMSLFGQNNAIEFGFASPSTFELWSVATGQVTASFTPATLGNEAWHHVSVTGDGARIRIYIDGVSVPVTGGVVNTTNYGASTFTTKIGSRVFSDTNGETFTGSILKAAFYSTALSESRIQSLAFGPTVYSGFEPGIIAGYNFYDGTGTTLTSIPAGFNGTFVNTPEWVDPYTYAWQRVGNNTVIATTKNLTGLTPGDYRVTVALTGVSSPNAKVFTVGSAAEVVATAGTGANCTTTINANWNAVGGTTSYILDVATDAAFTSFVTGYNALNVGTVTTYAVTNVPPGPIYYRVRRNTSCGVSANSNVVQYQTLQAKTPVATAAATLSCTSFTANWNAVDGANGYFLDVSTNAGFASFVTGYNSLNVGNVTSAAITGLSSNTTYYYRVRSANAACGMMATSSNTILILVSTGPSAPTVGTITQATCANPTARVVLNGLPAGEWTLQFSTGQTYTGSGTSVTISDLAPNNTFTAAVKTGACYSPNSANIVLNPLVVTTSTWNGSSWSATPSINNYLVFAGNYSSMGDLSGCTCTVNSGVSVVVNSGHTFTITNAVTTTGGTLTFENNASLVQTNDVSNTGDIIYKRISQPMKKYDFTYWSSPIDDQVLNVLSPNTRFDKYLSYNSTLDVWEEELPANRMTATKGYIIRTPEAGLYGNGENVVFPYSQQLQFVGVPNNGTVFGQEITAVTATRYFLLGNPYASALDANLFLSANNTTLEGTIYFWTHNTPIGLIGSKYAYTTDDYASYNSTGGVGTSAESDPGHNDNPALDLGRKPTGKIAAGQSFFVASKAAGTIAFTNGMRVPGNNNQFFKPGKATPVEKHRLWLELSNDEGAYKQTLVGYIEGATDNYEDQFDGITFDGNPYVDFYSINEDKKLVIQGRALPFEITDVVALGYKSTIAGNFTIGINQTDGTLSNHPIYLEDRLTQAIHDLRIADYTFTTAVGTFDDRFVLKYQNTNLGSDDVENNKNNLIITVHDKVVNINSLNDTINKIFIYDIAGKLIYKKDKINSTQFSRQLNVADQVLLVKVLLENNGEQTRKIIFSY</sequence>
<dbReference type="RefSeq" id="WP_163396750.1">
    <property type="nucleotide sequence ID" value="NZ_BMKP01000020.1"/>
</dbReference>
<dbReference type="SUPFAM" id="SSF49899">
    <property type="entry name" value="Concanavalin A-like lectins/glucanases"/>
    <property type="match status" value="1"/>
</dbReference>
<dbReference type="Gene3D" id="2.60.40.10">
    <property type="entry name" value="Immunoglobulins"/>
    <property type="match status" value="2"/>
</dbReference>
<keyword evidence="6" id="KW-1185">Reference proteome</keyword>
<comment type="caution">
    <text evidence="5">The sequence shown here is derived from an EMBL/GenBank/DDBJ whole genome shotgun (WGS) entry which is preliminary data.</text>
</comment>
<reference evidence="6" key="1">
    <citation type="journal article" date="2019" name="Int. J. Syst. Evol. Microbiol.">
        <title>The Global Catalogue of Microorganisms (GCM) 10K type strain sequencing project: providing services to taxonomists for standard genome sequencing and annotation.</title>
        <authorList>
            <consortium name="The Broad Institute Genomics Platform"/>
            <consortium name="The Broad Institute Genome Sequencing Center for Infectious Disease"/>
            <person name="Wu L."/>
            <person name="Ma J."/>
        </authorList>
    </citation>
    <scope>NUCLEOTIDE SEQUENCE [LARGE SCALE GENOMIC DNA]</scope>
    <source>
        <strain evidence="6">CGMCC 1.16060</strain>
    </source>
</reference>
<dbReference type="InterPro" id="IPR036116">
    <property type="entry name" value="FN3_sf"/>
</dbReference>
<feature type="region of interest" description="Disordered" evidence="3">
    <location>
        <begin position="1339"/>
        <end position="1360"/>
    </location>
</feature>
<evidence type="ECO:0000256" key="1">
    <source>
        <dbReference type="ARBA" id="ARBA00022729"/>
    </source>
</evidence>
<proteinExistence type="predicted"/>
<dbReference type="SUPFAM" id="SSF49265">
    <property type="entry name" value="Fibronectin type III"/>
    <property type="match status" value="1"/>
</dbReference>
<dbReference type="EMBL" id="BMKP01000020">
    <property type="protein sequence ID" value="GGF30476.1"/>
    <property type="molecule type" value="Genomic_DNA"/>
</dbReference>
<dbReference type="SMART" id="SM00560">
    <property type="entry name" value="LamGL"/>
    <property type="match status" value="1"/>
</dbReference>
<keyword evidence="1" id="KW-0732">Signal</keyword>
<gene>
    <name evidence="5" type="ORF">GCM10011518_44650</name>
</gene>
<dbReference type="Proteomes" id="UP000655016">
    <property type="component" value="Unassembled WGS sequence"/>
</dbReference>
<dbReference type="InterPro" id="IPR013320">
    <property type="entry name" value="ConA-like_dom_sf"/>
</dbReference>
<dbReference type="Gene3D" id="2.60.120.200">
    <property type="match status" value="1"/>
</dbReference>
<accession>A0ABQ1UZQ9</accession>
<feature type="domain" description="LamG-like jellyroll fold" evidence="4">
    <location>
        <begin position="573"/>
        <end position="707"/>
    </location>
</feature>